<feature type="domain" description="DUF4325" evidence="1">
    <location>
        <begin position="19"/>
        <end position="81"/>
    </location>
</feature>
<evidence type="ECO:0000313" key="3">
    <source>
        <dbReference type="Proteomes" id="UP000741360"/>
    </source>
</evidence>
<dbReference type="EMBL" id="JACPSX010000206">
    <property type="protein sequence ID" value="MBI3015516.1"/>
    <property type="molecule type" value="Genomic_DNA"/>
</dbReference>
<dbReference type="Pfam" id="PF14213">
    <property type="entry name" value="DUF4325"/>
    <property type="match status" value="1"/>
</dbReference>
<organism evidence="2 3">
    <name type="scientific">Tectimicrobiota bacterium</name>
    <dbReference type="NCBI Taxonomy" id="2528274"/>
    <lineage>
        <taxon>Bacteria</taxon>
        <taxon>Pseudomonadati</taxon>
        <taxon>Nitrospinota/Tectimicrobiota group</taxon>
        <taxon>Candidatus Tectimicrobiota</taxon>
    </lineage>
</organism>
<proteinExistence type="predicted"/>
<sequence length="116" mass="13054">MRTLKVSIICGKHCLAPDEGEALFKEIYGTLQKGEDVLLDFNGVDTLASSFLNTAVGRLFGKFDYGFLDARLQWVGLDQQDERVLRLVIENAKEHVQKSEAEREITAKIVRRAIGE</sequence>
<protein>
    <submittedName>
        <fullName evidence="2">STAS-like domain-containing protein</fullName>
    </submittedName>
</protein>
<dbReference type="Proteomes" id="UP000741360">
    <property type="component" value="Unassembled WGS sequence"/>
</dbReference>
<gene>
    <name evidence="2" type="ORF">HYY65_10755</name>
</gene>
<reference evidence="2" key="1">
    <citation type="submission" date="2020-07" db="EMBL/GenBank/DDBJ databases">
        <title>Huge and variable diversity of episymbiotic CPR bacteria and DPANN archaea in groundwater ecosystems.</title>
        <authorList>
            <person name="He C.Y."/>
            <person name="Keren R."/>
            <person name="Whittaker M."/>
            <person name="Farag I.F."/>
            <person name="Doudna J."/>
            <person name="Cate J.H.D."/>
            <person name="Banfield J.F."/>
        </authorList>
    </citation>
    <scope>NUCLEOTIDE SEQUENCE</scope>
    <source>
        <strain evidence="2">NC_groundwater_717_Ag_S-0.2um_59_8</strain>
    </source>
</reference>
<dbReference type="InterPro" id="IPR025474">
    <property type="entry name" value="DUF4325"/>
</dbReference>
<name>A0A932GQI9_UNCTE</name>
<dbReference type="AlphaFoldDB" id="A0A932GQI9"/>
<evidence type="ECO:0000259" key="1">
    <source>
        <dbReference type="Pfam" id="PF14213"/>
    </source>
</evidence>
<evidence type="ECO:0000313" key="2">
    <source>
        <dbReference type="EMBL" id="MBI3015516.1"/>
    </source>
</evidence>
<accession>A0A932GQI9</accession>
<comment type="caution">
    <text evidence="2">The sequence shown here is derived from an EMBL/GenBank/DDBJ whole genome shotgun (WGS) entry which is preliminary data.</text>
</comment>